<dbReference type="InterPro" id="IPR036388">
    <property type="entry name" value="WH-like_DNA-bd_sf"/>
</dbReference>
<organism evidence="2 3">
    <name type="scientific">Niabella yanshanensis</name>
    <dbReference type="NCBI Taxonomy" id="577386"/>
    <lineage>
        <taxon>Bacteria</taxon>
        <taxon>Pseudomonadati</taxon>
        <taxon>Bacteroidota</taxon>
        <taxon>Chitinophagia</taxon>
        <taxon>Chitinophagales</taxon>
        <taxon>Chitinophagaceae</taxon>
        <taxon>Niabella</taxon>
    </lineage>
</organism>
<proteinExistence type="predicted"/>
<evidence type="ECO:0000313" key="3">
    <source>
        <dbReference type="Proteomes" id="UP001325680"/>
    </source>
</evidence>
<evidence type="ECO:0000259" key="1">
    <source>
        <dbReference type="PROSITE" id="PS51459"/>
    </source>
</evidence>
<protein>
    <submittedName>
        <fullName evidence="2">Fic family protein</fullName>
    </submittedName>
</protein>
<dbReference type="PROSITE" id="PS51459">
    <property type="entry name" value="FIDO"/>
    <property type="match status" value="1"/>
</dbReference>
<dbReference type="SUPFAM" id="SSF140931">
    <property type="entry name" value="Fic-like"/>
    <property type="match status" value="1"/>
</dbReference>
<dbReference type="Pfam" id="PF02661">
    <property type="entry name" value="Fic"/>
    <property type="match status" value="1"/>
</dbReference>
<sequence>MHYNWQLPDWANFTYDDTVIDPLITEFALETGELKGLLAAQPADIQQDTILQFMITEALKTSEIEGEFFSRQDIMSSLKKQLGIADNINYIKDKKSQGIAALLVNARKSFQDKLTELALKSWHHDLMKGNAYINAGVYRTGKEPMQIISGAFGKEVGHFEAPPSNEVAGEMKKFVKWYNNFETSGNDIRNIFIKTSISHLYFESIHPFEDGNGRIGRAVAEKCLSQSLGRPVLMSLSSTIEKDRKKYYNALKYAQRTLDVTEWILYFSKVILESQKNAKHVVLFTIGKAKFLDTHKHQLNERQLKAIMKMFDVGIAKFEGGMTSQKYVSITKASRATATRDLQDLVYKHILIQKGEGRSVRYDLNM</sequence>
<accession>A0ABZ0W9C8</accession>
<dbReference type="InterPro" id="IPR003812">
    <property type="entry name" value="Fido"/>
</dbReference>
<dbReference type="Pfam" id="PF13776">
    <property type="entry name" value="DUF4172"/>
    <property type="match status" value="1"/>
</dbReference>
<keyword evidence="3" id="KW-1185">Reference proteome</keyword>
<dbReference type="EMBL" id="CP139960">
    <property type="protein sequence ID" value="WQD39208.1"/>
    <property type="molecule type" value="Genomic_DNA"/>
</dbReference>
<dbReference type="PANTHER" id="PTHR13504">
    <property type="entry name" value="FIDO DOMAIN-CONTAINING PROTEIN DDB_G0283145"/>
    <property type="match status" value="1"/>
</dbReference>
<feature type="domain" description="Fido" evidence="1">
    <location>
        <begin position="114"/>
        <end position="269"/>
    </location>
</feature>
<name>A0ABZ0W9C8_9BACT</name>
<reference evidence="2 3" key="1">
    <citation type="submission" date="2023-12" db="EMBL/GenBank/DDBJ databases">
        <title>Genome sequencing and assembly of bacterial species from a model synthetic community.</title>
        <authorList>
            <person name="Hogle S.L."/>
        </authorList>
    </citation>
    <scope>NUCLEOTIDE SEQUENCE [LARGE SCALE GENOMIC DNA]</scope>
    <source>
        <strain evidence="2 3">HAMBI_3031</strain>
    </source>
</reference>
<dbReference type="InterPro" id="IPR036597">
    <property type="entry name" value="Fido-like_dom_sf"/>
</dbReference>
<dbReference type="Proteomes" id="UP001325680">
    <property type="component" value="Chromosome"/>
</dbReference>
<dbReference type="InterPro" id="IPR040198">
    <property type="entry name" value="Fido_containing"/>
</dbReference>
<gene>
    <name evidence="2" type="ORF">U0035_03470</name>
</gene>
<dbReference type="Gene3D" id="1.10.3290.10">
    <property type="entry name" value="Fido-like domain"/>
    <property type="match status" value="1"/>
</dbReference>
<dbReference type="PANTHER" id="PTHR13504:SF33">
    <property type="entry name" value="FIC FAMILY PROTEIN"/>
    <property type="match status" value="1"/>
</dbReference>
<dbReference type="InterPro" id="IPR025230">
    <property type="entry name" value="DUF4172"/>
</dbReference>
<evidence type="ECO:0000313" key="2">
    <source>
        <dbReference type="EMBL" id="WQD39208.1"/>
    </source>
</evidence>
<dbReference type="Gene3D" id="1.10.10.10">
    <property type="entry name" value="Winged helix-like DNA-binding domain superfamily/Winged helix DNA-binding domain"/>
    <property type="match status" value="1"/>
</dbReference>
<dbReference type="RefSeq" id="WP_114792949.1">
    <property type="nucleotide sequence ID" value="NZ_CP139960.1"/>
</dbReference>